<dbReference type="EMBL" id="JYDS01000007">
    <property type="protein sequence ID" value="KRZ33728.1"/>
    <property type="molecule type" value="Genomic_DNA"/>
</dbReference>
<gene>
    <name evidence="1" type="ORF">T4B_1972</name>
</gene>
<name>A0A0V1JFJ5_TRIPS</name>
<evidence type="ECO:0000313" key="2">
    <source>
        <dbReference type="Proteomes" id="UP000054805"/>
    </source>
</evidence>
<comment type="caution">
    <text evidence="1">The sequence shown here is derived from an EMBL/GenBank/DDBJ whole genome shotgun (WGS) entry which is preliminary data.</text>
</comment>
<keyword evidence="2" id="KW-1185">Reference proteome</keyword>
<evidence type="ECO:0000313" key="1">
    <source>
        <dbReference type="EMBL" id="KRZ33728.1"/>
    </source>
</evidence>
<dbReference type="AlphaFoldDB" id="A0A0V1JFJ5"/>
<organism evidence="1 2">
    <name type="scientific">Trichinella pseudospiralis</name>
    <name type="common">Parasitic roundworm</name>
    <dbReference type="NCBI Taxonomy" id="6337"/>
    <lineage>
        <taxon>Eukaryota</taxon>
        <taxon>Metazoa</taxon>
        <taxon>Ecdysozoa</taxon>
        <taxon>Nematoda</taxon>
        <taxon>Enoplea</taxon>
        <taxon>Dorylaimia</taxon>
        <taxon>Trichinellida</taxon>
        <taxon>Trichinellidae</taxon>
        <taxon>Trichinella</taxon>
    </lineage>
</organism>
<dbReference type="Proteomes" id="UP000054805">
    <property type="component" value="Unassembled WGS sequence"/>
</dbReference>
<accession>A0A0V1JFJ5</accession>
<protein>
    <submittedName>
        <fullName evidence="1">Uncharacterized protein</fullName>
    </submittedName>
</protein>
<reference evidence="1 2" key="1">
    <citation type="submission" date="2015-01" db="EMBL/GenBank/DDBJ databases">
        <title>Evolution of Trichinella species and genotypes.</title>
        <authorList>
            <person name="Korhonen P.K."/>
            <person name="Edoardo P."/>
            <person name="Giuseppe L.R."/>
            <person name="Gasser R.B."/>
        </authorList>
    </citation>
    <scope>NUCLEOTIDE SEQUENCE [LARGE SCALE GENOMIC DNA]</scope>
    <source>
        <strain evidence="1">ISS588</strain>
    </source>
</reference>
<sequence length="75" mass="8471">MFCDKAAPKLSLMASTSMMNIGSKSRYASIREDMRLVFNMSNADWHSVSHCHVQPLSSSRSKGNVMLENLFINFL</sequence>
<proteinExistence type="predicted"/>